<dbReference type="AlphaFoldDB" id="A0A972SLX6"/>
<dbReference type="EMBL" id="WOEZ01000153">
    <property type="protein sequence ID" value="NPT58255.1"/>
    <property type="molecule type" value="Genomic_DNA"/>
</dbReference>
<name>A0A972SLX6_9BURK</name>
<gene>
    <name evidence="1" type="ORF">GNZ13_27740</name>
</gene>
<evidence type="ECO:0000313" key="1">
    <source>
        <dbReference type="EMBL" id="NPT58255.1"/>
    </source>
</evidence>
<accession>A0A972SLX6</accession>
<keyword evidence="2" id="KW-1185">Reference proteome</keyword>
<sequence length="233" mass="24906">MSPTLLPPTFCWTKMGTESGEELAAIVTRKEWERQLGQGTFFWGIGQSLGSVPEVAAKELGHLPAIFSPMSSRPQAIDVTPGEISLWTASAAADGTITPLPPHALVTSRATLPSGKKKLNHYALACKADAPLTVHLGERVYPESLTNYGTGRRLGGSQVTAIVDRAETGNTSSSAGYPVAFIVELAVPYQLKLAEPRILTAEESAQIDNVSRTGDLAAWKAIVEKLRARSTRP</sequence>
<dbReference type="RefSeq" id="WP_172170564.1">
    <property type="nucleotide sequence ID" value="NZ_WOEZ01000153.1"/>
</dbReference>
<protein>
    <submittedName>
        <fullName evidence="1">Uncharacterized protein</fullName>
    </submittedName>
</protein>
<proteinExistence type="predicted"/>
<evidence type="ECO:0000313" key="2">
    <source>
        <dbReference type="Proteomes" id="UP000655523"/>
    </source>
</evidence>
<dbReference type="Proteomes" id="UP000655523">
    <property type="component" value="Unassembled WGS sequence"/>
</dbReference>
<comment type="caution">
    <text evidence="1">The sequence shown here is derived from an EMBL/GenBank/DDBJ whole genome shotgun (WGS) entry which is preliminary data.</text>
</comment>
<reference evidence="1 2" key="1">
    <citation type="submission" date="2019-11" db="EMBL/GenBank/DDBJ databases">
        <title>Metabolism of dissolved organic matter in forest soils.</title>
        <authorList>
            <person name="Cyle K.T."/>
            <person name="Wilhelm R.C."/>
            <person name="Martinez C.E."/>
        </authorList>
    </citation>
    <scope>NUCLEOTIDE SEQUENCE [LARGE SCALE GENOMIC DNA]</scope>
    <source>
        <strain evidence="1 2">5N</strain>
    </source>
</reference>
<organism evidence="1 2">
    <name type="scientific">Paraburkholderia elongata</name>
    <dbReference type="NCBI Taxonomy" id="2675747"/>
    <lineage>
        <taxon>Bacteria</taxon>
        <taxon>Pseudomonadati</taxon>
        <taxon>Pseudomonadota</taxon>
        <taxon>Betaproteobacteria</taxon>
        <taxon>Burkholderiales</taxon>
        <taxon>Burkholderiaceae</taxon>
        <taxon>Paraburkholderia</taxon>
    </lineage>
</organism>